<evidence type="ECO:0000259" key="23">
    <source>
        <dbReference type="PROSITE" id="PS50011"/>
    </source>
</evidence>
<evidence type="ECO:0000256" key="7">
    <source>
        <dbReference type="ARBA" id="ARBA00022692"/>
    </source>
</evidence>
<dbReference type="InterPro" id="IPR051824">
    <property type="entry name" value="LRR_Rcpt-Like_S/T_Kinase"/>
</dbReference>
<dbReference type="Proteomes" id="UP001237642">
    <property type="component" value="Unassembled WGS sequence"/>
</dbReference>
<comment type="subcellular location">
    <subcellularLocation>
        <location evidence="1">Membrane</location>
        <topology evidence="1">Single-pass type I membrane protein</topology>
    </subcellularLocation>
</comment>
<dbReference type="InterPro" id="IPR032675">
    <property type="entry name" value="LRR_dom_sf"/>
</dbReference>
<dbReference type="InterPro" id="IPR017441">
    <property type="entry name" value="Protein_kinase_ATP_BS"/>
</dbReference>
<evidence type="ECO:0000256" key="19">
    <source>
        <dbReference type="PROSITE-ProRule" id="PRU10141"/>
    </source>
</evidence>
<reference evidence="24" key="1">
    <citation type="submission" date="2023-02" db="EMBL/GenBank/DDBJ databases">
        <title>Genome of toxic invasive species Heracleum sosnowskyi carries increased number of genes despite the absence of recent whole-genome duplications.</title>
        <authorList>
            <person name="Schelkunov M."/>
            <person name="Shtratnikova V."/>
            <person name="Makarenko M."/>
            <person name="Klepikova A."/>
            <person name="Omelchenko D."/>
            <person name="Novikova G."/>
            <person name="Obukhova E."/>
            <person name="Bogdanov V."/>
            <person name="Penin A."/>
            <person name="Logacheva M."/>
        </authorList>
    </citation>
    <scope>NUCLEOTIDE SEQUENCE</scope>
    <source>
        <strain evidence="24">Hsosn_3</strain>
        <tissue evidence="24">Leaf</tissue>
    </source>
</reference>
<evidence type="ECO:0000256" key="3">
    <source>
        <dbReference type="ARBA" id="ARBA00022527"/>
    </source>
</evidence>
<keyword evidence="25" id="KW-1185">Reference proteome</keyword>
<dbReference type="AlphaFoldDB" id="A0AAD8IBQ5"/>
<protein>
    <recommendedName>
        <fullName evidence="2">non-specific serine/threonine protein kinase</fullName>
        <ecNumber evidence="2">2.7.11.1</ecNumber>
    </recommendedName>
</protein>
<evidence type="ECO:0000313" key="24">
    <source>
        <dbReference type="EMBL" id="KAK1382121.1"/>
    </source>
</evidence>
<keyword evidence="4" id="KW-0597">Phosphoprotein</keyword>
<feature type="signal peptide" evidence="22">
    <location>
        <begin position="1"/>
        <end position="30"/>
    </location>
</feature>
<evidence type="ECO:0000256" key="21">
    <source>
        <dbReference type="SAM" id="Phobius"/>
    </source>
</evidence>
<dbReference type="GO" id="GO:0005524">
    <property type="term" value="F:ATP binding"/>
    <property type="evidence" value="ECO:0007669"/>
    <property type="project" value="UniProtKB-UniRule"/>
</dbReference>
<keyword evidence="12 19" id="KW-0067">ATP-binding</keyword>
<dbReference type="FunFam" id="1.10.510.10:FF:000044">
    <property type="entry name" value="Putative LRR receptor-like serine/threonine-protein kinase"/>
    <property type="match status" value="1"/>
</dbReference>
<dbReference type="Gene3D" id="3.30.200.20">
    <property type="entry name" value="Phosphorylase Kinase, domain 1"/>
    <property type="match status" value="1"/>
</dbReference>
<evidence type="ECO:0000256" key="5">
    <source>
        <dbReference type="ARBA" id="ARBA00022614"/>
    </source>
</evidence>
<evidence type="ECO:0000256" key="12">
    <source>
        <dbReference type="ARBA" id="ARBA00022840"/>
    </source>
</evidence>
<evidence type="ECO:0000256" key="13">
    <source>
        <dbReference type="ARBA" id="ARBA00022989"/>
    </source>
</evidence>
<dbReference type="FunFam" id="2.60.120.430:FF:000004">
    <property type="entry name" value="Putative leucine-rich repeat receptor-like serine/threonine-protein kinase"/>
    <property type="match status" value="1"/>
</dbReference>
<evidence type="ECO:0000256" key="11">
    <source>
        <dbReference type="ARBA" id="ARBA00022777"/>
    </source>
</evidence>
<dbReference type="CDD" id="cd14066">
    <property type="entry name" value="STKc_IRAK"/>
    <property type="match status" value="1"/>
</dbReference>
<dbReference type="GO" id="GO:0004674">
    <property type="term" value="F:protein serine/threonine kinase activity"/>
    <property type="evidence" value="ECO:0007669"/>
    <property type="project" value="UniProtKB-KW"/>
</dbReference>
<evidence type="ECO:0000256" key="16">
    <source>
        <dbReference type="ARBA" id="ARBA00023180"/>
    </source>
</evidence>
<keyword evidence="11 24" id="KW-0418">Kinase</keyword>
<evidence type="ECO:0000256" key="6">
    <source>
        <dbReference type="ARBA" id="ARBA00022679"/>
    </source>
</evidence>
<gene>
    <name evidence="24" type="ORF">POM88_019856</name>
</gene>
<keyword evidence="9" id="KW-0677">Repeat</keyword>
<evidence type="ECO:0000256" key="20">
    <source>
        <dbReference type="SAM" id="MobiDB-lite"/>
    </source>
</evidence>
<evidence type="ECO:0000313" key="25">
    <source>
        <dbReference type="Proteomes" id="UP001237642"/>
    </source>
</evidence>
<dbReference type="SUPFAM" id="SSF52058">
    <property type="entry name" value="L domain-like"/>
    <property type="match status" value="1"/>
</dbReference>
<dbReference type="InterPro" id="IPR021720">
    <property type="entry name" value="Malectin_dom"/>
</dbReference>
<keyword evidence="3" id="KW-0723">Serine/threonine-protein kinase</keyword>
<evidence type="ECO:0000256" key="10">
    <source>
        <dbReference type="ARBA" id="ARBA00022741"/>
    </source>
</evidence>
<feature type="domain" description="Protein kinase" evidence="23">
    <location>
        <begin position="636"/>
        <end position="913"/>
    </location>
</feature>
<evidence type="ECO:0000256" key="15">
    <source>
        <dbReference type="ARBA" id="ARBA00023170"/>
    </source>
</evidence>
<dbReference type="PANTHER" id="PTHR48006:SF72">
    <property type="entry name" value="LRR RECEPTOR-LIKE SERINE_THREONINE-PROTEIN KINASE RFK1-RELATED"/>
    <property type="match status" value="1"/>
</dbReference>
<keyword evidence="8 22" id="KW-0732">Signal</keyword>
<dbReference type="PANTHER" id="PTHR48006">
    <property type="entry name" value="LEUCINE-RICH REPEAT-CONTAINING PROTEIN DDB_G0281931-RELATED"/>
    <property type="match status" value="1"/>
</dbReference>
<dbReference type="EC" id="2.7.11.1" evidence="2"/>
<dbReference type="Pfam" id="PF13855">
    <property type="entry name" value="LRR_8"/>
    <property type="match status" value="1"/>
</dbReference>
<keyword evidence="13 21" id="KW-1133">Transmembrane helix</keyword>
<dbReference type="Pfam" id="PF07714">
    <property type="entry name" value="PK_Tyr_Ser-Thr"/>
    <property type="match status" value="1"/>
</dbReference>
<evidence type="ECO:0000256" key="18">
    <source>
        <dbReference type="ARBA" id="ARBA00048679"/>
    </source>
</evidence>
<dbReference type="FunFam" id="3.30.200.20:FF:000217">
    <property type="entry name" value="probable LRR receptor-like serine/threonine-protein kinase At1g53430"/>
    <property type="match status" value="1"/>
</dbReference>
<dbReference type="Pfam" id="PF11721">
    <property type="entry name" value="Malectin"/>
    <property type="match status" value="1"/>
</dbReference>
<dbReference type="InterPro" id="IPR001611">
    <property type="entry name" value="Leu-rich_rpt"/>
</dbReference>
<keyword evidence="6" id="KW-0808">Transferase</keyword>
<comment type="catalytic activity">
    <reaction evidence="17">
        <text>L-threonyl-[protein] + ATP = O-phospho-L-threonyl-[protein] + ADP + H(+)</text>
        <dbReference type="Rhea" id="RHEA:46608"/>
        <dbReference type="Rhea" id="RHEA-COMP:11060"/>
        <dbReference type="Rhea" id="RHEA-COMP:11605"/>
        <dbReference type="ChEBI" id="CHEBI:15378"/>
        <dbReference type="ChEBI" id="CHEBI:30013"/>
        <dbReference type="ChEBI" id="CHEBI:30616"/>
        <dbReference type="ChEBI" id="CHEBI:61977"/>
        <dbReference type="ChEBI" id="CHEBI:456216"/>
        <dbReference type="EC" id="2.7.11.1"/>
    </reaction>
</comment>
<evidence type="ECO:0000256" key="1">
    <source>
        <dbReference type="ARBA" id="ARBA00004479"/>
    </source>
</evidence>
<dbReference type="InterPro" id="IPR000719">
    <property type="entry name" value="Prot_kinase_dom"/>
</dbReference>
<dbReference type="EMBL" id="JAUIZM010000005">
    <property type="protein sequence ID" value="KAK1382121.1"/>
    <property type="molecule type" value="Genomic_DNA"/>
</dbReference>
<proteinExistence type="predicted"/>
<sequence>MNTTSNTMSLFVLTLVFVILAWLEAGSVDAQSRLRLPQEEVDALREIGDQLGKKDWDFRENPCDPNSQNWRTEKSSKNPEGYNNTVMCNCTYPDGLCHVEYIILKGQNLDGILPPSLAKLPYIKDIDLTNNYLRGNIPREWASLQRLDYLMFSSNSLTGMLPTSFAGLRNLTDFRISDNNFTGQIPKFIQNWKKLERLDIGASGMTGPIPSGISSLHQLKSLTITDIGGPNQSFPDLTNSADNLELLYLRNCNISDEIPAYIWKMAFLENLDLSFNKLVGQISKDITGKKFEFMFLTGNMLSGDVPDPKLLPNGVNVDLSYNNFTWQGPKQPTCQQNLKLDINLYKSSSSGNTLKDILPCKDFICREYGCSLHVNCGGNYLKEDNEKVWYEGDETADASAAKTYLSKNNKWGFSSTGDFQDDGDDQNKAYVETLGSVPLPNIPQMYTTARISPLSLTYFRYCLKNGSYNVSLHFMEILFTSDNTSSSLGRRIFDIYVQDKIVLKDFNIQKEAQGARKPLIKYFNANVTDNILEIRFTWAGKGTTRVHKRGAYGPLISAISVNPNFKCTSGGKKKNKSVIYVTVIVLALLIITSSLVILRWKGWLNSRERKERILRGLDLQTGVFTYKQLKVATNNFDAANKLGEGGFGSVYKGTLLDGTIIAVKQLSSGSNQGKREFVNEIGMISSLRHPNLVRLHGCCAEHKQLLLVYEFLENNNLARALFGQKESLFDLNWPTRQIICIGIAKGLVFLHEESNLKIVHRDIKATNILLDKDLNAKISDFGLAKLDEEENTHISTRIAGTIGYMAPEYALWGYLTDKADVYSFGVVALEIVSGKSNMKDFSNTDHVCLLDRALAMQRDETLLELVDPRLGSDYHKEEAMRMIQVALLCITPTPALRPIMSSVLAMLQGDIRIQDLNVEDPNMHGEDHYKFQALRDKYNDKLKRSKSSSQSQSEIPIASSVNVNDASSSTMSMHDLYPLETWILRDDSISMSVIN</sequence>
<feature type="transmembrane region" description="Helical" evidence="21">
    <location>
        <begin position="578"/>
        <end position="600"/>
    </location>
</feature>
<comment type="caution">
    <text evidence="24">The sequence shown here is derived from an EMBL/GenBank/DDBJ whole genome shotgun (WGS) entry which is preliminary data.</text>
</comment>
<dbReference type="Gene3D" id="3.80.10.10">
    <property type="entry name" value="Ribonuclease Inhibitor"/>
    <property type="match status" value="2"/>
</dbReference>
<evidence type="ECO:0000256" key="8">
    <source>
        <dbReference type="ARBA" id="ARBA00022729"/>
    </source>
</evidence>
<dbReference type="GO" id="GO:0016020">
    <property type="term" value="C:membrane"/>
    <property type="evidence" value="ECO:0007669"/>
    <property type="project" value="UniProtKB-SubCell"/>
</dbReference>
<name>A0AAD8IBQ5_9APIA</name>
<evidence type="ECO:0000256" key="4">
    <source>
        <dbReference type="ARBA" id="ARBA00022553"/>
    </source>
</evidence>
<accession>A0AAD8IBQ5</accession>
<keyword evidence="16" id="KW-0325">Glycoprotein</keyword>
<evidence type="ECO:0000256" key="14">
    <source>
        <dbReference type="ARBA" id="ARBA00023136"/>
    </source>
</evidence>
<feature type="binding site" evidence="19">
    <location>
        <position position="664"/>
    </location>
    <ligand>
        <name>ATP</name>
        <dbReference type="ChEBI" id="CHEBI:30616"/>
    </ligand>
</feature>
<evidence type="ECO:0000256" key="22">
    <source>
        <dbReference type="SAM" id="SignalP"/>
    </source>
</evidence>
<dbReference type="Gene3D" id="2.60.120.430">
    <property type="entry name" value="Galactose-binding lectin"/>
    <property type="match status" value="1"/>
</dbReference>
<organism evidence="24 25">
    <name type="scientific">Heracleum sosnowskyi</name>
    <dbReference type="NCBI Taxonomy" id="360622"/>
    <lineage>
        <taxon>Eukaryota</taxon>
        <taxon>Viridiplantae</taxon>
        <taxon>Streptophyta</taxon>
        <taxon>Embryophyta</taxon>
        <taxon>Tracheophyta</taxon>
        <taxon>Spermatophyta</taxon>
        <taxon>Magnoliopsida</taxon>
        <taxon>eudicotyledons</taxon>
        <taxon>Gunneridae</taxon>
        <taxon>Pentapetalae</taxon>
        <taxon>asterids</taxon>
        <taxon>campanulids</taxon>
        <taxon>Apiales</taxon>
        <taxon>Apiaceae</taxon>
        <taxon>Apioideae</taxon>
        <taxon>apioid superclade</taxon>
        <taxon>Tordylieae</taxon>
        <taxon>Tordyliinae</taxon>
        <taxon>Heracleum</taxon>
    </lineage>
</organism>
<dbReference type="PROSITE" id="PS00107">
    <property type="entry name" value="PROTEIN_KINASE_ATP"/>
    <property type="match status" value="1"/>
</dbReference>
<dbReference type="InterPro" id="IPR001245">
    <property type="entry name" value="Ser-Thr/Tyr_kinase_cat_dom"/>
</dbReference>
<dbReference type="PROSITE" id="PS50011">
    <property type="entry name" value="PROTEIN_KINASE_DOM"/>
    <property type="match status" value="1"/>
</dbReference>
<comment type="catalytic activity">
    <reaction evidence="18">
        <text>L-seryl-[protein] + ATP = O-phospho-L-seryl-[protein] + ADP + H(+)</text>
        <dbReference type="Rhea" id="RHEA:17989"/>
        <dbReference type="Rhea" id="RHEA-COMP:9863"/>
        <dbReference type="Rhea" id="RHEA-COMP:11604"/>
        <dbReference type="ChEBI" id="CHEBI:15378"/>
        <dbReference type="ChEBI" id="CHEBI:29999"/>
        <dbReference type="ChEBI" id="CHEBI:30616"/>
        <dbReference type="ChEBI" id="CHEBI:83421"/>
        <dbReference type="ChEBI" id="CHEBI:456216"/>
        <dbReference type="EC" id="2.7.11.1"/>
    </reaction>
</comment>
<evidence type="ECO:0000256" key="17">
    <source>
        <dbReference type="ARBA" id="ARBA00047899"/>
    </source>
</evidence>
<dbReference type="FunFam" id="3.80.10.10:FF:000433">
    <property type="entry name" value="Putative LRR receptor-like serine/threonine-protein kinase isoform A"/>
    <property type="match status" value="1"/>
</dbReference>
<dbReference type="InterPro" id="IPR008271">
    <property type="entry name" value="Ser/Thr_kinase_AS"/>
</dbReference>
<evidence type="ECO:0000256" key="2">
    <source>
        <dbReference type="ARBA" id="ARBA00012513"/>
    </source>
</evidence>
<dbReference type="SMART" id="SM00220">
    <property type="entry name" value="S_TKc"/>
    <property type="match status" value="1"/>
</dbReference>
<keyword evidence="10 19" id="KW-0547">Nucleotide-binding</keyword>
<keyword evidence="14 21" id="KW-0472">Membrane</keyword>
<dbReference type="InterPro" id="IPR011009">
    <property type="entry name" value="Kinase-like_dom_sf"/>
</dbReference>
<dbReference type="SUPFAM" id="SSF56112">
    <property type="entry name" value="Protein kinase-like (PK-like)"/>
    <property type="match status" value="1"/>
</dbReference>
<keyword evidence="15 24" id="KW-0675">Receptor</keyword>
<reference evidence="24" key="2">
    <citation type="submission" date="2023-05" db="EMBL/GenBank/DDBJ databases">
        <authorList>
            <person name="Schelkunov M.I."/>
        </authorList>
    </citation>
    <scope>NUCLEOTIDE SEQUENCE</scope>
    <source>
        <strain evidence="24">Hsosn_3</strain>
        <tissue evidence="24">Leaf</tissue>
    </source>
</reference>
<dbReference type="Pfam" id="PF00560">
    <property type="entry name" value="LRR_1"/>
    <property type="match status" value="1"/>
</dbReference>
<keyword evidence="7 21" id="KW-0812">Transmembrane</keyword>
<keyword evidence="5" id="KW-0433">Leucine-rich repeat</keyword>
<evidence type="ECO:0000256" key="9">
    <source>
        <dbReference type="ARBA" id="ARBA00022737"/>
    </source>
</evidence>
<dbReference type="Gene3D" id="1.10.510.10">
    <property type="entry name" value="Transferase(Phosphotransferase) domain 1"/>
    <property type="match status" value="1"/>
</dbReference>
<feature type="chain" id="PRO_5042204881" description="non-specific serine/threonine protein kinase" evidence="22">
    <location>
        <begin position="31"/>
        <end position="995"/>
    </location>
</feature>
<feature type="region of interest" description="Disordered" evidence="20">
    <location>
        <begin position="58"/>
        <end position="78"/>
    </location>
</feature>
<dbReference type="PROSITE" id="PS00108">
    <property type="entry name" value="PROTEIN_KINASE_ST"/>
    <property type="match status" value="1"/>
</dbReference>